<evidence type="ECO:0000256" key="2">
    <source>
        <dbReference type="ARBA" id="ARBA00022598"/>
    </source>
</evidence>
<evidence type="ECO:0000256" key="1">
    <source>
        <dbReference type="ARBA" id="ARBA00022490"/>
    </source>
</evidence>
<evidence type="ECO:0000256" key="7">
    <source>
        <dbReference type="HAMAP-Rule" id="MF_00555"/>
    </source>
</evidence>
<evidence type="ECO:0000313" key="10">
    <source>
        <dbReference type="EMBL" id="ANS74468.1"/>
    </source>
</evidence>
<gene>
    <name evidence="7" type="primary">asnA</name>
    <name evidence="10" type="ORF">AWM70_07620</name>
</gene>
<dbReference type="OrthoDB" id="9766088at2"/>
<keyword evidence="6 7" id="KW-0061">Asparagine biosynthesis</keyword>
<dbReference type="GO" id="GO:0004071">
    <property type="term" value="F:aspartate-ammonia ligase activity"/>
    <property type="evidence" value="ECO:0007669"/>
    <property type="project" value="UniProtKB-UniRule"/>
</dbReference>
<keyword evidence="3 7" id="KW-0028">Amino-acid biosynthesis</keyword>
<comment type="subcellular location">
    <subcellularLocation>
        <location evidence="7">Cytoplasm</location>
    </subcellularLocation>
</comment>
<evidence type="ECO:0000256" key="4">
    <source>
        <dbReference type="ARBA" id="ARBA00022741"/>
    </source>
</evidence>
<dbReference type="GO" id="GO:0070981">
    <property type="term" value="P:L-asparagine biosynthetic process"/>
    <property type="evidence" value="ECO:0007669"/>
    <property type="project" value="UniProtKB-UniRule"/>
</dbReference>
<dbReference type="GO" id="GO:0005829">
    <property type="term" value="C:cytosol"/>
    <property type="evidence" value="ECO:0007669"/>
    <property type="project" value="TreeGrafter"/>
</dbReference>
<evidence type="ECO:0000256" key="3">
    <source>
        <dbReference type="ARBA" id="ARBA00022605"/>
    </source>
</evidence>
<dbReference type="STRING" id="1462996.AWM70_07620"/>
<dbReference type="PROSITE" id="PS50862">
    <property type="entry name" value="AA_TRNA_LIGASE_II"/>
    <property type="match status" value="1"/>
</dbReference>
<keyword evidence="5 7" id="KW-0067">ATP-binding</keyword>
<evidence type="ECO:0000256" key="5">
    <source>
        <dbReference type="ARBA" id="ARBA00022840"/>
    </source>
</evidence>
<dbReference type="GO" id="GO:0016740">
    <property type="term" value="F:transferase activity"/>
    <property type="evidence" value="ECO:0007669"/>
    <property type="project" value="UniProtKB-ARBA"/>
</dbReference>
<dbReference type="Proteomes" id="UP000092573">
    <property type="component" value="Chromosome"/>
</dbReference>
<dbReference type="InterPro" id="IPR045864">
    <property type="entry name" value="aa-tRNA-synth_II/BPL/LPL"/>
</dbReference>
<dbReference type="GO" id="GO:0140096">
    <property type="term" value="F:catalytic activity, acting on a protein"/>
    <property type="evidence" value="ECO:0007669"/>
    <property type="project" value="UniProtKB-ARBA"/>
</dbReference>
<dbReference type="PANTHER" id="PTHR30073">
    <property type="entry name" value="ASPARTATE--AMMONIA LIGASE"/>
    <property type="match status" value="1"/>
</dbReference>
<dbReference type="RefSeq" id="WP_068695169.1">
    <property type="nucleotide sequence ID" value="NZ_CP014167.1"/>
</dbReference>
<proteinExistence type="inferred from homology"/>
<comment type="pathway">
    <text evidence="7">Amino-acid biosynthesis; L-asparagine biosynthesis; L-asparagine from L-aspartate (ammonia route): step 1/1.</text>
</comment>
<dbReference type="InterPro" id="IPR004618">
    <property type="entry name" value="AsnA"/>
</dbReference>
<keyword evidence="1 7" id="KW-0963">Cytoplasm</keyword>
<dbReference type="PIRSF" id="PIRSF001555">
    <property type="entry name" value="Asp_ammon_ligase"/>
    <property type="match status" value="1"/>
</dbReference>
<dbReference type="EC" id="6.3.1.1" evidence="7 8"/>
<dbReference type="EMBL" id="CP014167">
    <property type="protein sequence ID" value="ANS74468.1"/>
    <property type="molecule type" value="Genomic_DNA"/>
</dbReference>
<evidence type="ECO:0000256" key="8">
    <source>
        <dbReference type="NCBIfam" id="TIGR00669"/>
    </source>
</evidence>
<accession>A0A1B1MZ83</accession>
<name>A0A1B1MZ83_9BACL</name>
<dbReference type="InterPro" id="IPR006195">
    <property type="entry name" value="aa-tRNA-synth_II"/>
</dbReference>
<evidence type="ECO:0000313" key="11">
    <source>
        <dbReference type="Proteomes" id="UP000092573"/>
    </source>
</evidence>
<dbReference type="UniPathway" id="UPA00134">
    <property type="reaction ID" value="UER00194"/>
</dbReference>
<dbReference type="PANTHER" id="PTHR30073:SF5">
    <property type="entry name" value="ASPARTATE--AMMONIA LIGASE"/>
    <property type="match status" value="1"/>
</dbReference>
<organism evidence="10 11">
    <name type="scientific">Paenibacillus yonginensis</name>
    <dbReference type="NCBI Taxonomy" id="1462996"/>
    <lineage>
        <taxon>Bacteria</taxon>
        <taxon>Bacillati</taxon>
        <taxon>Bacillota</taxon>
        <taxon>Bacilli</taxon>
        <taxon>Bacillales</taxon>
        <taxon>Paenibacillaceae</taxon>
        <taxon>Paenibacillus</taxon>
    </lineage>
</organism>
<dbReference type="GO" id="GO:0005524">
    <property type="term" value="F:ATP binding"/>
    <property type="evidence" value="ECO:0007669"/>
    <property type="project" value="UniProtKB-UniRule"/>
</dbReference>
<dbReference type="SUPFAM" id="SSF55681">
    <property type="entry name" value="Class II aaRS and biotin synthetases"/>
    <property type="match status" value="1"/>
</dbReference>
<comment type="similarity">
    <text evidence="7">Belongs to the class-II aminoacyl-tRNA synthetase family. AsnA subfamily.</text>
</comment>
<comment type="catalytic activity">
    <reaction evidence="7">
        <text>L-aspartate + NH4(+) + ATP = L-asparagine + AMP + diphosphate + H(+)</text>
        <dbReference type="Rhea" id="RHEA:11372"/>
        <dbReference type="ChEBI" id="CHEBI:15378"/>
        <dbReference type="ChEBI" id="CHEBI:28938"/>
        <dbReference type="ChEBI" id="CHEBI:29991"/>
        <dbReference type="ChEBI" id="CHEBI:30616"/>
        <dbReference type="ChEBI" id="CHEBI:33019"/>
        <dbReference type="ChEBI" id="CHEBI:58048"/>
        <dbReference type="ChEBI" id="CHEBI:456215"/>
        <dbReference type="EC" id="6.3.1.1"/>
    </reaction>
</comment>
<protein>
    <recommendedName>
        <fullName evidence="7 8">Aspartate--ammonia ligase</fullName>
        <ecNumber evidence="7 8">6.3.1.1</ecNumber>
    </recommendedName>
    <alternativeName>
        <fullName evidence="7">Asparagine synthetase A</fullName>
    </alternativeName>
</protein>
<dbReference type="Gene3D" id="3.30.930.10">
    <property type="entry name" value="Bira Bifunctional Protein, Domain 2"/>
    <property type="match status" value="1"/>
</dbReference>
<keyword evidence="4 7" id="KW-0547">Nucleotide-binding</keyword>
<evidence type="ECO:0000259" key="9">
    <source>
        <dbReference type="PROSITE" id="PS50862"/>
    </source>
</evidence>
<dbReference type="NCBIfam" id="TIGR00669">
    <property type="entry name" value="asnA"/>
    <property type="match status" value="1"/>
</dbReference>
<dbReference type="KEGG" id="pyg:AWM70_07620"/>
<evidence type="ECO:0000256" key="6">
    <source>
        <dbReference type="ARBA" id="ARBA00022888"/>
    </source>
</evidence>
<dbReference type="Pfam" id="PF03590">
    <property type="entry name" value="AsnA"/>
    <property type="match status" value="1"/>
</dbReference>
<feature type="domain" description="Aminoacyl-transfer RNA synthetases class-II family profile" evidence="9">
    <location>
        <begin position="25"/>
        <end position="337"/>
    </location>
</feature>
<keyword evidence="2 7" id="KW-0436">Ligase</keyword>
<reference evidence="10 11" key="1">
    <citation type="submission" date="2016-01" db="EMBL/GenBank/DDBJ databases">
        <title>Complete Genome Sequence of Paenibacillus yonginensis DCY84, a novel Plant Growth-Promoting Bacteria with Elicitation of Induced Systemic Resistance.</title>
        <authorList>
            <person name="Kim Y.J."/>
            <person name="Yang D.C."/>
            <person name="Sukweenadhi J."/>
        </authorList>
    </citation>
    <scope>NUCLEOTIDE SEQUENCE [LARGE SCALE GENOMIC DNA]</scope>
    <source>
        <strain evidence="10 11">DCY84</strain>
    </source>
</reference>
<dbReference type="HAMAP" id="MF_00555">
    <property type="entry name" value="AsnA"/>
    <property type="match status" value="1"/>
</dbReference>
<keyword evidence="11" id="KW-1185">Reference proteome</keyword>
<dbReference type="AlphaFoldDB" id="A0A1B1MZ83"/>
<sequence>MLRSTAVPRRYESRMNLLETEKAISEVKSYFEQQLKDQLRLTKVSAPILLKAGNGMNDNLNGTERIVSFDALDLKEGPVEVVQSLAKWKRMALARYGFTYGEGLYTDMRAVRRDEVMDNLHSVYVDQWDWEKVIFDGKRTMETLQLEARKIYRAVKGTEQYICRQFTCLKPVLPDALFFITTQELEDQYPNLSPQERENEVAQLHGAVFIMQIGGRLKSGEVHDGRSPDYDDWSLNGDLVLWNPVLERAFEISSMGIRVDADTLKQQLKASGCENRLELFFHQAVLNGELPASIGGGIGQSRLCMFLLGKAHIGEVQVSVWNQRTREECRERNIRLL</sequence>